<dbReference type="PANTHER" id="PTHR43420:SF47">
    <property type="entry name" value="N-ACETYLTRANSFERASE DOMAIN-CONTAINING PROTEIN"/>
    <property type="match status" value="1"/>
</dbReference>
<evidence type="ECO:0000313" key="5">
    <source>
        <dbReference type="Proteomes" id="UP000016842"/>
    </source>
</evidence>
<feature type="domain" description="N-acetyltransferase" evidence="3">
    <location>
        <begin position="27"/>
        <end position="170"/>
    </location>
</feature>
<organism evidence="4 5">
    <name type="scientific">Brucella intermedia 229E</name>
    <dbReference type="NCBI Taxonomy" id="1337887"/>
    <lineage>
        <taxon>Bacteria</taxon>
        <taxon>Pseudomonadati</taxon>
        <taxon>Pseudomonadota</taxon>
        <taxon>Alphaproteobacteria</taxon>
        <taxon>Hyphomicrobiales</taxon>
        <taxon>Brucellaceae</taxon>
        <taxon>Brucella/Ochrobactrum group</taxon>
        <taxon>Brucella</taxon>
    </lineage>
</organism>
<dbReference type="SUPFAM" id="SSF55729">
    <property type="entry name" value="Acyl-CoA N-acyltransferases (Nat)"/>
    <property type="match status" value="1"/>
</dbReference>
<dbReference type="GO" id="GO:0016747">
    <property type="term" value="F:acyltransferase activity, transferring groups other than amino-acyl groups"/>
    <property type="evidence" value="ECO:0007669"/>
    <property type="project" value="InterPro"/>
</dbReference>
<dbReference type="Pfam" id="PF00583">
    <property type="entry name" value="Acetyltransf_1"/>
    <property type="match status" value="1"/>
</dbReference>
<keyword evidence="2" id="KW-0012">Acyltransferase</keyword>
<evidence type="ECO:0000259" key="3">
    <source>
        <dbReference type="PROSITE" id="PS51186"/>
    </source>
</evidence>
<sequence>MARTCALQEPTVMKQNGQPRAADDTAVTLEPVRQTDYQQVIALNPPHPHQQGFVASNEESLEDAGENPACVPLLVRAGGEPVGFAMYALDEDDGNYWIYRLVIDARHQGKGYGRAALRQLLGLLSELPDCPFVILGLQPGNDGARRLYEQTGFRMTGEVIGGELIMKYEF</sequence>
<dbReference type="AlphaFoldDB" id="U4VBD8"/>
<dbReference type="InterPro" id="IPR000182">
    <property type="entry name" value="GNAT_dom"/>
</dbReference>
<dbReference type="PATRIC" id="fig|1337887.3.peg.597"/>
<dbReference type="Gene3D" id="3.40.630.30">
    <property type="match status" value="1"/>
</dbReference>
<protein>
    <recommendedName>
        <fullName evidence="3">N-acetyltransferase domain-containing protein</fullName>
    </recommendedName>
</protein>
<dbReference type="InterPro" id="IPR050680">
    <property type="entry name" value="YpeA/RimI_acetyltransf"/>
</dbReference>
<evidence type="ECO:0000313" key="4">
    <source>
        <dbReference type="EMBL" id="ERM03310.1"/>
    </source>
</evidence>
<accession>U4VBD8</accession>
<dbReference type="PANTHER" id="PTHR43420">
    <property type="entry name" value="ACETYLTRANSFERASE"/>
    <property type="match status" value="1"/>
</dbReference>
<proteinExistence type="predicted"/>
<dbReference type="EMBL" id="ASXJ01000023">
    <property type="protein sequence ID" value="ERM03310.1"/>
    <property type="molecule type" value="Genomic_DNA"/>
</dbReference>
<dbReference type="PROSITE" id="PS51186">
    <property type="entry name" value="GNAT"/>
    <property type="match status" value="1"/>
</dbReference>
<gene>
    <name evidence="4" type="ORF">Q644_11990</name>
</gene>
<name>U4VBD8_9HYPH</name>
<dbReference type="Proteomes" id="UP000016842">
    <property type="component" value="Unassembled WGS sequence"/>
</dbReference>
<comment type="caution">
    <text evidence="4">The sequence shown here is derived from an EMBL/GenBank/DDBJ whole genome shotgun (WGS) entry which is preliminary data.</text>
</comment>
<evidence type="ECO:0000256" key="2">
    <source>
        <dbReference type="ARBA" id="ARBA00023315"/>
    </source>
</evidence>
<reference evidence="4 5" key="1">
    <citation type="journal article" date="2014" name="FEMS Microbiol. Lett.">
        <title>Genome sequencing analysis reveals virulence-related gene content of Ochrobactrum intermedium strain 229E, a urease-positive strain isolated from the human gastric niche.</title>
        <authorList>
            <person name="Kulkarni G.J."/>
            <person name="Shetty S."/>
            <person name="Dharne M.S."/>
            <person name="Shouche Y.S."/>
        </authorList>
    </citation>
    <scope>NUCLEOTIDE SEQUENCE [LARGE SCALE GENOMIC DNA]</scope>
    <source>
        <strain evidence="4 5">229E</strain>
    </source>
</reference>
<dbReference type="CDD" id="cd04301">
    <property type="entry name" value="NAT_SF"/>
    <property type="match status" value="1"/>
</dbReference>
<evidence type="ECO:0000256" key="1">
    <source>
        <dbReference type="ARBA" id="ARBA00022679"/>
    </source>
</evidence>
<dbReference type="InterPro" id="IPR016181">
    <property type="entry name" value="Acyl_CoA_acyltransferase"/>
</dbReference>
<keyword evidence="1" id="KW-0808">Transferase</keyword>